<reference evidence="1" key="1">
    <citation type="submission" date="2016-08" db="EMBL/GenBank/DDBJ databases">
        <authorList>
            <person name="Seilhamer J.J."/>
        </authorList>
    </citation>
    <scope>NUCLEOTIDE SEQUENCE</scope>
    <source>
        <strain evidence="1">86</strain>
    </source>
</reference>
<dbReference type="AlphaFoldDB" id="A0A212LQS7"/>
<sequence>MITLPKAAIEAAASALQNIEVRDTDTFHREAAEAAVLAALPHLGVPAEWQRYAESMGWWQFVAPEDMAHYRKKDATMRPLYLAPPLGEPVAVRYGWDGHGYSYADDASGSDWLRRYPDAEQLYLAPPAPAPAAAPHLGEPIAWADTYGLGELLSQNPRDNRPRSVDLWRQDAGKNVVPLYRSPPTPAPARIVRHKKRGDTYEVVGPAEGQISFSYDQFGVRTPADRRMVFEGDKLTIYRAAEDGKLWWRFPDEFEDGRFEDIKPFDPATSPGHTDMMVDAETLDAFLEANPLPDEAPKISLRDAGWNLLHAHDRDLQAVGYRADLWACLRAILEGEEGAGPSPAGAAGRLAKVLDEAITKVENDRTLSVPEWQTWMVDACAALEAYKAGLTPRPAPVPDPVKEQMAEALRPFAKFAGELSIPKHRFFLQLLVCPEGDDHPENYGPHFQRARAALAAYEKESSNAPA</sequence>
<dbReference type="RefSeq" id="WP_288198753.1">
    <property type="nucleotide sequence ID" value="NZ_LT608334.1"/>
</dbReference>
<evidence type="ECO:0000313" key="1">
    <source>
        <dbReference type="EMBL" id="SCM79800.1"/>
    </source>
</evidence>
<gene>
    <name evidence="1" type="ORF">KL86PLE_90646</name>
</gene>
<organism evidence="1">
    <name type="scientific">uncultured Pleomorphomonas sp</name>
    <dbReference type="NCBI Taxonomy" id="442121"/>
    <lineage>
        <taxon>Bacteria</taxon>
        <taxon>Pseudomonadati</taxon>
        <taxon>Pseudomonadota</taxon>
        <taxon>Alphaproteobacteria</taxon>
        <taxon>Hyphomicrobiales</taxon>
        <taxon>Pleomorphomonadaceae</taxon>
        <taxon>Pleomorphomonas</taxon>
        <taxon>environmental samples</taxon>
    </lineage>
</organism>
<proteinExistence type="predicted"/>
<dbReference type="EMBL" id="FMJD01000013">
    <property type="protein sequence ID" value="SCM79800.1"/>
    <property type="molecule type" value="Genomic_DNA"/>
</dbReference>
<accession>A0A212LQS7</accession>
<protein>
    <submittedName>
        <fullName evidence="1">Uncharacterized protein</fullName>
    </submittedName>
</protein>
<name>A0A212LQS7_9HYPH</name>